<evidence type="ECO:0000256" key="1">
    <source>
        <dbReference type="SAM" id="MobiDB-lite"/>
    </source>
</evidence>
<keyword evidence="2" id="KW-0812">Transmembrane</keyword>
<evidence type="ECO:0000313" key="4">
    <source>
        <dbReference type="EMBL" id="MBS2550181.1"/>
    </source>
</evidence>
<gene>
    <name evidence="4" type="ORF">KGQ19_25260</name>
</gene>
<dbReference type="InterPro" id="IPR036457">
    <property type="entry name" value="PPM-type-like_dom_sf"/>
</dbReference>
<organism evidence="4 5">
    <name type="scientific">Catenulispora pinistramenti</name>
    <dbReference type="NCBI Taxonomy" id="2705254"/>
    <lineage>
        <taxon>Bacteria</taxon>
        <taxon>Bacillati</taxon>
        <taxon>Actinomycetota</taxon>
        <taxon>Actinomycetes</taxon>
        <taxon>Catenulisporales</taxon>
        <taxon>Catenulisporaceae</taxon>
        <taxon>Catenulispora</taxon>
    </lineage>
</organism>
<feature type="transmembrane region" description="Helical" evidence="2">
    <location>
        <begin position="41"/>
        <end position="60"/>
    </location>
</feature>
<feature type="compositionally biased region" description="Polar residues" evidence="1">
    <location>
        <begin position="86"/>
        <end position="106"/>
    </location>
</feature>
<dbReference type="Proteomes" id="UP000730482">
    <property type="component" value="Unassembled WGS sequence"/>
</dbReference>
<dbReference type="RefSeq" id="WP_212012469.1">
    <property type="nucleotide sequence ID" value="NZ_JAAFYZ010000094.1"/>
</dbReference>
<sequence length="461" mass="48204">MNQNSHTSGPAGGNARLPWAGIGAIVVALAFLEVSHPPRHYAWVVYLCALAAVTTAGAAVTEGMTAAPGPRSDPRRTPGGAEAVSSFRTDQTSWYEQSRPTATATAPYSARQDPANPVNSVTSMNPVSPASQPIIVPRPNAYQGGTATVPATVPTPVAASVAAVAITTEELSKAPRFGSGSKAHNVPWRVPEGPFPSGVAADQAQVGPLAVRGASVVGPGHRCGGHDGAEPGVPRQDAYRIGRTGDDSFLILAVADGISNARLSDTGANAAASYTVRVLRELLEADPDIAGLDPAIVFKKVAEQVADTASARAVSGSELATVLIATVLTVPKRRGEAARGWVAWVGDSSGWVLDAEQKSWEQRFGDRKNQGEYASNALSAALPDHPEAVQAVEFDLRGGAALALVTDGVGDAWTRRRVNEHFAGRWRRPLPIAEFLNDVDFDAQQRMDDRTAVVVWNAVAG</sequence>
<feature type="transmembrane region" description="Helical" evidence="2">
    <location>
        <begin position="17"/>
        <end position="34"/>
    </location>
</feature>
<proteinExistence type="predicted"/>
<protein>
    <submittedName>
        <fullName evidence="4">Protein phosphatase 2C domain-containing protein</fullName>
    </submittedName>
</protein>
<feature type="domain" description="PPM-type phosphatase" evidence="3">
    <location>
        <begin position="231"/>
        <end position="428"/>
    </location>
</feature>
<reference evidence="4 5" key="1">
    <citation type="submission" date="2020-02" db="EMBL/GenBank/DDBJ databases">
        <title>Acidophilic actinobacteria isolated from forest soil.</title>
        <authorList>
            <person name="Golinska P."/>
        </authorList>
    </citation>
    <scope>NUCLEOTIDE SEQUENCE [LARGE SCALE GENOMIC DNA]</scope>
    <source>
        <strain evidence="4 5">NL8</strain>
    </source>
</reference>
<keyword evidence="2" id="KW-1133">Transmembrane helix</keyword>
<keyword evidence="2" id="KW-0472">Membrane</keyword>
<accession>A0ABS5KVT5</accession>
<dbReference type="InterPro" id="IPR001932">
    <property type="entry name" value="PPM-type_phosphatase-like_dom"/>
</dbReference>
<comment type="caution">
    <text evidence="4">The sequence shown here is derived from an EMBL/GenBank/DDBJ whole genome shotgun (WGS) entry which is preliminary data.</text>
</comment>
<feature type="region of interest" description="Disordered" evidence="1">
    <location>
        <begin position="64"/>
        <end position="113"/>
    </location>
</feature>
<evidence type="ECO:0000259" key="3">
    <source>
        <dbReference type="Pfam" id="PF13672"/>
    </source>
</evidence>
<dbReference type="Gene3D" id="3.60.40.10">
    <property type="entry name" value="PPM-type phosphatase domain"/>
    <property type="match status" value="1"/>
</dbReference>
<evidence type="ECO:0000313" key="5">
    <source>
        <dbReference type="Proteomes" id="UP000730482"/>
    </source>
</evidence>
<keyword evidence="5" id="KW-1185">Reference proteome</keyword>
<evidence type="ECO:0000256" key="2">
    <source>
        <dbReference type="SAM" id="Phobius"/>
    </source>
</evidence>
<dbReference type="EMBL" id="JAAFYZ010000094">
    <property type="protein sequence ID" value="MBS2550181.1"/>
    <property type="molecule type" value="Genomic_DNA"/>
</dbReference>
<dbReference type="Pfam" id="PF13672">
    <property type="entry name" value="PP2C_2"/>
    <property type="match status" value="1"/>
</dbReference>
<dbReference type="SUPFAM" id="SSF81606">
    <property type="entry name" value="PP2C-like"/>
    <property type="match status" value="1"/>
</dbReference>
<name>A0ABS5KVT5_9ACTN</name>